<feature type="signal peptide" evidence="1">
    <location>
        <begin position="1"/>
        <end position="21"/>
    </location>
</feature>
<dbReference type="AlphaFoldDB" id="A0AAP8D345"/>
<gene>
    <name evidence="2" type="ORF">B7R77_02980</name>
</gene>
<reference evidence="2 3" key="1">
    <citation type="submission" date="2017-04" db="EMBL/GenBank/DDBJ databases">
        <title>Genome Announcement: Closed genomes of Ralstonia solanacearum strains K60, UW551, and UW700.</title>
        <authorList>
            <person name="Hayes M."/>
            <person name="Macintyre A.M."/>
            <person name="Allen C."/>
        </authorList>
    </citation>
    <scope>NUCLEOTIDE SEQUENCE [LARGE SCALE GENOMIC DNA]</scope>
    <source>
        <strain evidence="2 3">UW25</strain>
    </source>
</reference>
<proteinExistence type="predicted"/>
<evidence type="ECO:0000256" key="1">
    <source>
        <dbReference type="SAM" id="SignalP"/>
    </source>
</evidence>
<evidence type="ECO:0000313" key="3">
    <source>
        <dbReference type="Proteomes" id="UP000216164"/>
    </source>
</evidence>
<evidence type="ECO:0000313" key="2">
    <source>
        <dbReference type="EMBL" id="OYQ12319.1"/>
    </source>
</evidence>
<name>A0AAP8D345_RALSL</name>
<protein>
    <submittedName>
        <fullName evidence="2">Uncharacterized protein</fullName>
    </submittedName>
</protein>
<dbReference type="Proteomes" id="UP000216164">
    <property type="component" value="Unassembled WGS sequence"/>
</dbReference>
<feature type="chain" id="PRO_5042861142" evidence="1">
    <location>
        <begin position="22"/>
        <end position="130"/>
    </location>
</feature>
<sequence length="130" mass="14430">MRKMIASLMLASSIIAHPAIAKDVLSIKGEWTPTETRLARDETMKRLRTIEAQVDRALAKGASEEVSDRLYWQTSAITRAWANQRTLSDKPCMIAGNELVGGIETITTKPATWSKGDYVKALARCRSSTY</sequence>
<dbReference type="RefSeq" id="WP_003268742.1">
    <property type="nucleotide sequence ID" value="NZ_NCTK01000001.1"/>
</dbReference>
<comment type="caution">
    <text evidence="2">The sequence shown here is derived from an EMBL/GenBank/DDBJ whole genome shotgun (WGS) entry which is preliminary data.</text>
</comment>
<organism evidence="2 3">
    <name type="scientific">Ralstonia solanacearum K60</name>
    <dbReference type="NCBI Taxonomy" id="1091042"/>
    <lineage>
        <taxon>Bacteria</taxon>
        <taxon>Pseudomonadati</taxon>
        <taxon>Pseudomonadota</taxon>
        <taxon>Betaproteobacteria</taxon>
        <taxon>Burkholderiales</taxon>
        <taxon>Burkholderiaceae</taxon>
        <taxon>Ralstonia</taxon>
        <taxon>Ralstonia solanacearum species complex</taxon>
    </lineage>
</organism>
<dbReference type="EMBL" id="NCTK01000001">
    <property type="protein sequence ID" value="OYQ12319.1"/>
    <property type="molecule type" value="Genomic_DNA"/>
</dbReference>
<accession>A0AAP8D345</accession>
<keyword evidence="1" id="KW-0732">Signal</keyword>